<evidence type="ECO:0000256" key="1">
    <source>
        <dbReference type="ARBA" id="ARBA00004651"/>
    </source>
</evidence>
<comment type="subcellular location">
    <subcellularLocation>
        <location evidence="1">Cell membrane</location>
        <topology evidence="1">Multi-pass membrane protein</topology>
    </subcellularLocation>
</comment>
<feature type="transmembrane region" description="Helical" evidence="9">
    <location>
        <begin position="209"/>
        <end position="228"/>
    </location>
</feature>
<feature type="transmembrane region" description="Helical" evidence="9">
    <location>
        <begin position="427"/>
        <end position="445"/>
    </location>
</feature>
<keyword evidence="3" id="KW-1003">Cell membrane</keyword>
<protein>
    <submittedName>
        <fullName evidence="11">MFS transporter</fullName>
    </submittedName>
</protein>
<evidence type="ECO:0000256" key="4">
    <source>
        <dbReference type="ARBA" id="ARBA00022692"/>
    </source>
</evidence>
<dbReference type="PANTHER" id="PTHR43528:SF8">
    <property type="entry name" value="BLR0239 PROTEIN"/>
    <property type="match status" value="1"/>
</dbReference>
<feature type="transmembrane region" description="Helical" evidence="9">
    <location>
        <begin position="78"/>
        <end position="101"/>
    </location>
</feature>
<evidence type="ECO:0000256" key="8">
    <source>
        <dbReference type="SAM" id="MobiDB-lite"/>
    </source>
</evidence>
<dbReference type="InterPro" id="IPR036259">
    <property type="entry name" value="MFS_trans_sf"/>
</dbReference>
<dbReference type="InterPro" id="IPR020846">
    <property type="entry name" value="MFS_dom"/>
</dbReference>
<keyword evidence="5" id="KW-0769">Symport</keyword>
<dbReference type="Gene3D" id="1.20.1250.20">
    <property type="entry name" value="MFS general substrate transporter like domains"/>
    <property type="match status" value="2"/>
</dbReference>
<dbReference type="Pfam" id="PF07690">
    <property type="entry name" value="MFS_1"/>
    <property type="match status" value="1"/>
</dbReference>
<dbReference type="RefSeq" id="WP_267849598.1">
    <property type="nucleotide sequence ID" value="NZ_JAPMXC010000011.1"/>
</dbReference>
<evidence type="ECO:0000313" key="12">
    <source>
        <dbReference type="Proteomes" id="UP001082899"/>
    </source>
</evidence>
<keyword evidence="4 9" id="KW-0812">Transmembrane</keyword>
<feature type="transmembrane region" description="Helical" evidence="9">
    <location>
        <begin position="398"/>
        <end position="421"/>
    </location>
</feature>
<dbReference type="InterPro" id="IPR011701">
    <property type="entry name" value="MFS"/>
</dbReference>
<evidence type="ECO:0000256" key="3">
    <source>
        <dbReference type="ARBA" id="ARBA00022475"/>
    </source>
</evidence>
<gene>
    <name evidence="11" type="ORF">OVY01_21215</name>
</gene>
<accession>A0ABT3ZTY0</accession>
<dbReference type="InterPro" id="IPR051084">
    <property type="entry name" value="H+-coupled_symporters"/>
</dbReference>
<evidence type="ECO:0000256" key="2">
    <source>
        <dbReference type="ARBA" id="ARBA00022448"/>
    </source>
</evidence>
<feature type="compositionally biased region" description="Low complexity" evidence="8">
    <location>
        <begin position="10"/>
        <end position="21"/>
    </location>
</feature>
<evidence type="ECO:0000256" key="6">
    <source>
        <dbReference type="ARBA" id="ARBA00022989"/>
    </source>
</evidence>
<feature type="domain" description="Major facilitator superfamily (MFS) profile" evidence="10">
    <location>
        <begin position="37"/>
        <end position="447"/>
    </location>
</feature>
<evidence type="ECO:0000256" key="5">
    <source>
        <dbReference type="ARBA" id="ARBA00022847"/>
    </source>
</evidence>
<keyword evidence="2" id="KW-0813">Transport</keyword>
<dbReference type="PANTHER" id="PTHR43528">
    <property type="entry name" value="ALPHA-KETOGLUTARATE PERMEASE"/>
    <property type="match status" value="1"/>
</dbReference>
<dbReference type="EMBL" id="JAPMXC010000011">
    <property type="protein sequence ID" value="MCY0389670.1"/>
    <property type="molecule type" value="Genomic_DNA"/>
</dbReference>
<feature type="transmembrane region" description="Helical" evidence="9">
    <location>
        <begin position="304"/>
        <end position="321"/>
    </location>
</feature>
<dbReference type="Proteomes" id="UP001082899">
    <property type="component" value="Unassembled WGS sequence"/>
</dbReference>
<sequence length="462" mass="49501">MQTMLRSAHADPASPAGADGAASPPPIVLGGAQVRRAVIASVIGNGLEWFDFLIYAYFAKIIAHVFFPLGNPFLSTSLTFATFAVGFIVRPLGGIAIGAYADRVGRRKTLSMLILLMALSTVLMGVTPSYRSIGIAAPLLVLLARVLQGLSVGGEFATAAAMLSEYAPRGKKMFYGSFQMTSQAIALVLSSGFAYFLTTHLDRAALESWGWRIPFLLGAVVGPVGFYIRHKVAESPEFVALRDQQGHRTQAPRASLGRFLRERGDAVLCAMGVIIVGAATNYLWHTFMPSYIERQLHLPLKNALLGTAASGLVSLAGYPLAGKLADRFGAYRLFFPVVTVWVLAAYPLFLWVLAHPTPERVFAAQMMATVVLSLMSGPHPGMLTQLFPTATRSTGVALAYNVAVTLFGGLAPLTVSTLITVTGSNFVPAYYLVFAGVVSLLLVGLTRSGRRLRRDPHALPLD</sequence>
<feature type="transmembrane region" description="Helical" evidence="9">
    <location>
        <begin position="333"/>
        <end position="354"/>
    </location>
</feature>
<feature type="transmembrane region" description="Helical" evidence="9">
    <location>
        <begin position="175"/>
        <end position="197"/>
    </location>
</feature>
<comment type="caution">
    <text evidence="11">The sequence shown here is derived from an EMBL/GenBank/DDBJ whole genome shotgun (WGS) entry which is preliminary data.</text>
</comment>
<organism evidence="11 12">
    <name type="scientific">Robbsia betulipollinis</name>
    <dbReference type="NCBI Taxonomy" id="2981849"/>
    <lineage>
        <taxon>Bacteria</taxon>
        <taxon>Pseudomonadati</taxon>
        <taxon>Pseudomonadota</taxon>
        <taxon>Betaproteobacteria</taxon>
        <taxon>Burkholderiales</taxon>
        <taxon>Burkholderiaceae</taxon>
        <taxon>Robbsia</taxon>
    </lineage>
</organism>
<proteinExistence type="predicted"/>
<feature type="region of interest" description="Disordered" evidence="8">
    <location>
        <begin position="1"/>
        <end position="21"/>
    </location>
</feature>
<dbReference type="SUPFAM" id="SSF103473">
    <property type="entry name" value="MFS general substrate transporter"/>
    <property type="match status" value="1"/>
</dbReference>
<dbReference type="PROSITE" id="PS50850">
    <property type="entry name" value="MFS"/>
    <property type="match status" value="1"/>
</dbReference>
<keyword evidence="12" id="KW-1185">Reference proteome</keyword>
<feature type="transmembrane region" description="Helical" evidence="9">
    <location>
        <begin position="139"/>
        <end position="163"/>
    </location>
</feature>
<evidence type="ECO:0000256" key="9">
    <source>
        <dbReference type="SAM" id="Phobius"/>
    </source>
</evidence>
<keyword evidence="7 9" id="KW-0472">Membrane</keyword>
<feature type="transmembrane region" description="Helical" evidence="9">
    <location>
        <begin position="37"/>
        <end position="58"/>
    </location>
</feature>
<feature type="transmembrane region" description="Helical" evidence="9">
    <location>
        <begin position="360"/>
        <end position="377"/>
    </location>
</feature>
<feature type="transmembrane region" description="Helical" evidence="9">
    <location>
        <begin position="113"/>
        <end position="133"/>
    </location>
</feature>
<evidence type="ECO:0000313" key="11">
    <source>
        <dbReference type="EMBL" id="MCY0389670.1"/>
    </source>
</evidence>
<reference evidence="11" key="1">
    <citation type="submission" date="2022-11" db="EMBL/GenBank/DDBJ databases">
        <title>Robbsia betulipollinis sp. nov., isolated from pollen of birch (Betula pendula).</title>
        <authorList>
            <person name="Shi H."/>
            <person name="Ambika Manirajan B."/>
            <person name="Ratering S."/>
            <person name="Geissler-Plaum R."/>
            <person name="Schnell S."/>
        </authorList>
    </citation>
    <scope>NUCLEOTIDE SEQUENCE</scope>
    <source>
        <strain evidence="11">Bb-Pol-6</strain>
    </source>
</reference>
<keyword evidence="6 9" id="KW-1133">Transmembrane helix</keyword>
<evidence type="ECO:0000256" key="7">
    <source>
        <dbReference type="ARBA" id="ARBA00023136"/>
    </source>
</evidence>
<name>A0ABT3ZTY0_9BURK</name>
<evidence type="ECO:0000259" key="10">
    <source>
        <dbReference type="PROSITE" id="PS50850"/>
    </source>
</evidence>
<feature type="transmembrane region" description="Helical" evidence="9">
    <location>
        <begin position="266"/>
        <end position="284"/>
    </location>
</feature>